<reference evidence="3 4" key="1">
    <citation type="submission" date="2017-08" db="EMBL/GenBank/DDBJ databases">
        <title>Infants hospitalized years apart are colonized by the same room-sourced microbial strains.</title>
        <authorList>
            <person name="Brooks B."/>
            <person name="Olm M.R."/>
            <person name="Firek B.A."/>
            <person name="Baker R."/>
            <person name="Thomas B.C."/>
            <person name="Morowitz M.J."/>
            <person name="Banfield J.F."/>
        </authorList>
    </citation>
    <scope>NUCLEOTIDE SEQUENCE [LARGE SCALE GENOMIC DNA]</scope>
    <source>
        <strain evidence="3">S2_005_001_R2_27</strain>
    </source>
</reference>
<evidence type="ECO:0000313" key="4">
    <source>
        <dbReference type="Proteomes" id="UP000248887"/>
    </source>
</evidence>
<dbReference type="HAMAP" id="MF_00634">
    <property type="entry name" value="UPF0235"/>
    <property type="match status" value="1"/>
</dbReference>
<dbReference type="Gene3D" id="3.30.1200.10">
    <property type="entry name" value="YggU-like"/>
    <property type="match status" value="1"/>
</dbReference>
<name>A0A2W5R6F3_ANCNO</name>
<dbReference type="Pfam" id="PF02594">
    <property type="entry name" value="DUF167"/>
    <property type="match status" value="1"/>
</dbReference>
<dbReference type="NCBIfam" id="TIGR00251">
    <property type="entry name" value="DUF167 family protein"/>
    <property type="match status" value="1"/>
</dbReference>
<dbReference type="SMART" id="SM01152">
    <property type="entry name" value="DUF167"/>
    <property type="match status" value="1"/>
</dbReference>
<dbReference type="InterPro" id="IPR003746">
    <property type="entry name" value="DUF167"/>
</dbReference>
<dbReference type="AlphaFoldDB" id="A0A2W5R6F3"/>
<proteinExistence type="inferred from homology"/>
<gene>
    <name evidence="3" type="ORF">DI549_02415</name>
</gene>
<dbReference type="EMBL" id="QFQD01000004">
    <property type="protein sequence ID" value="PZQ85266.1"/>
    <property type="molecule type" value="Genomic_DNA"/>
</dbReference>
<dbReference type="InterPro" id="IPR036591">
    <property type="entry name" value="YggU-like_sf"/>
</dbReference>
<evidence type="ECO:0000256" key="1">
    <source>
        <dbReference type="ARBA" id="ARBA00010364"/>
    </source>
</evidence>
<sequence length="110" mass="10800">MSAGSGAGAWTCAADGLIVTVRATPRGGRDAIDGLVALGDGRQAVKARVSVAAEDGKANAALARLLAKAGGVAPSRVELLSGATGRTKSFKLNGDAAELAARLTAVIGED</sequence>
<evidence type="ECO:0000256" key="2">
    <source>
        <dbReference type="HAMAP-Rule" id="MF_00634"/>
    </source>
</evidence>
<dbReference type="Proteomes" id="UP000248887">
    <property type="component" value="Unassembled WGS sequence"/>
</dbReference>
<comment type="similarity">
    <text evidence="1 2">Belongs to the UPF0235 family.</text>
</comment>
<comment type="caution">
    <text evidence="3">The sequence shown here is derived from an EMBL/GenBank/DDBJ whole genome shotgun (WGS) entry which is preliminary data.</text>
</comment>
<evidence type="ECO:0000313" key="3">
    <source>
        <dbReference type="EMBL" id="PZQ85266.1"/>
    </source>
</evidence>
<accession>A0A2W5R6F3</accession>
<organism evidence="3 4">
    <name type="scientific">Ancylobacter novellus</name>
    <name type="common">Thiobacillus novellus</name>
    <dbReference type="NCBI Taxonomy" id="921"/>
    <lineage>
        <taxon>Bacteria</taxon>
        <taxon>Pseudomonadati</taxon>
        <taxon>Pseudomonadota</taxon>
        <taxon>Alphaproteobacteria</taxon>
        <taxon>Hyphomicrobiales</taxon>
        <taxon>Xanthobacteraceae</taxon>
        <taxon>Ancylobacter</taxon>
    </lineage>
</organism>
<dbReference type="SUPFAM" id="SSF69786">
    <property type="entry name" value="YggU-like"/>
    <property type="match status" value="1"/>
</dbReference>
<protein>
    <recommendedName>
        <fullName evidence="2">UPF0235 protein DI549_02415</fullName>
    </recommendedName>
</protein>